<sequence length="162" mass="18656">MSTKVSVTISEIYAVMSDRQKGVHHCTGPSPTMCWCKTTRTDWPHSHTDNGNVCRDPRCELHTRFTQEEVTKMEAFCGLELSDRERGEHVCDWRFFPDTPEHVFHCWCRGGDEVIKPLWLGGGRGHQSIWPHSHIDTGNMCRDTRCELHTQLTQEQFKSAGL</sequence>
<gene>
    <name evidence="1" type="ORF">K504DRAFT_96086</name>
</gene>
<organism evidence="1 2">
    <name type="scientific">Pleomassaria siparia CBS 279.74</name>
    <dbReference type="NCBI Taxonomy" id="1314801"/>
    <lineage>
        <taxon>Eukaryota</taxon>
        <taxon>Fungi</taxon>
        <taxon>Dikarya</taxon>
        <taxon>Ascomycota</taxon>
        <taxon>Pezizomycotina</taxon>
        <taxon>Dothideomycetes</taxon>
        <taxon>Pleosporomycetidae</taxon>
        <taxon>Pleosporales</taxon>
        <taxon>Pleomassariaceae</taxon>
        <taxon>Pleomassaria</taxon>
    </lineage>
</organism>
<dbReference type="Proteomes" id="UP000799428">
    <property type="component" value="Unassembled WGS sequence"/>
</dbReference>
<proteinExistence type="predicted"/>
<evidence type="ECO:0000313" key="1">
    <source>
        <dbReference type="EMBL" id="KAF2702365.1"/>
    </source>
</evidence>
<name>A0A6G1JQ58_9PLEO</name>
<reference evidence="1" key="1">
    <citation type="journal article" date="2020" name="Stud. Mycol.">
        <title>101 Dothideomycetes genomes: a test case for predicting lifestyles and emergence of pathogens.</title>
        <authorList>
            <person name="Haridas S."/>
            <person name="Albert R."/>
            <person name="Binder M."/>
            <person name="Bloem J."/>
            <person name="Labutti K."/>
            <person name="Salamov A."/>
            <person name="Andreopoulos B."/>
            <person name="Baker S."/>
            <person name="Barry K."/>
            <person name="Bills G."/>
            <person name="Bluhm B."/>
            <person name="Cannon C."/>
            <person name="Castanera R."/>
            <person name="Culley D."/>
            <person name="Daum C."/>
            <person name="Ezra D."/>
            <person name="Gonzalez J."/>
            <person name="Henrissat B."/>
            <person name="Kuo A."/>
            <person name="Liang C."/>
            <person name="Lipzen A."/>
            <person name="Lutzoni F."/>
            <person name="Magnuson J."/>
            <person name="Mondo S."/>
            <person name="Nolan M."/>
            <person name="Ohm R."/>
            <person name="Pangilinan J."/>
            <person name="Park H.-J."/>
            <person name="Ramirez L."/>
            <person name="Alfaro M."/>
            <person name="Sun H."/>
            <person name="Tritt A."/>
            <person name="Yoshinaga Y."/>
            <person name="Zwiers L.-H."/>
            <person name="Turgeon B."/>
            <person name="Goodwin S."/>
            <person name="Spatafora J."/>
            <person name="Crous P."/>
            <person name="Grigoriev I."/>
        </authorList>
    </citation>
    <scope>NUCLEOTIDE SEQUENCE</scope>
    <source>
        <strain evidence="1">CBS 279.74</strain>
    </source>
</reference>
<dbReference type="EMBL" id="MU005915">
    <property type="protein sequence ID" value="KAF2702365.1"/>
    <property type="molecule type" value="Genomic_DNA"/>
</dbReference>
<evidence type="ECO:0000313" key="2">
    <source>
        <dbReference type="Proteomes" id="UP000799428"/>
    </source>
</evidence>
<dbReference type="AlphaFoldDB" id="A0A6G1JQ58"/>
<accession>A0A6G1JQ58</accession>
<keyword evidence="2" id="KW-1185">Reference proteome</keyword>
<protein>
    <submittedName>
        <fullName evidence="1">Uncharacterized protein</fullName>
    </submittedName>
</protein>